<dbReference type="Pfam" id="PF13454">
    <property type="entry name" value="NAD_binding_9"/>
    <property type="match status" value="1"/>
</dbReference>
<organism evidence="3 4">
    <name type="scientific">Actinophytocola xanthii</name>
    <dbReference type="NCBI Taxonomy" id="1912961"/>
    <lineage>
        <taxon>Bacteria</taxon>
        <taxon>Bacillati</taxon>
        <taxon>Actinomycetota</taxon>
        <taxon>Actinomycetes</taxon>
        <taxon>Pseudonocardiales</taxon>
        <taxon>Pseudonocardiaceae</taxon>
    </lineage>
</organism>
<evidence type="ECO:0000313" key="3">
    <source>
        <dbReference type="EMBL" id="OLF19262.1"/>
    </source>
</evidence>
<dbReference type="EMBL" id="MSIE01000002">
    <property type="protein sequence ID" value="OLF19262.1"/>
    <property type="molecule type" value="Genomic_DNA"/>
</dbReference>
<dbReference type="OrthoDB" id="3653265at2"/>
<dbReference type="PANTHER" id="PTHR40254">
    <property type="entry name" value="BLR0577 PROTEIN"/>
    <property type="match status" value="1"/>
</dbReference>
<dbReference type="AlphaFoldDB" id="A0A1Q8CY35"/>
<feature type="region of interest" description="Disordered" evidence="1">
    <location>
        <begin position="575"/>
        <end position="609"/>
    </location>
</feature>
<accession>A0A1Q8CY35</accession>
<protein>
    <submittedName>
        <fullName evidence="3">Adenylate cyclase</fullName>
    </submittedName>
</protein>
<comment type="caution">
    <text evidence="3">The sequence shown here is derived from an EMBL/GenBank/DDBJ whole genome shotgun (WGS) entry which is preliminary data.</text>
</comment>
<dbReference type="InterPro" id="IPR038732">
    <property type="entry name" value="HpyO/CreE_NAD-binding"/>
</dbReference>
<dbReference type="RefSeq" id="WP_075123866.1">
    <property type="nucleotide sequence ID" value="NZ_MSIE01000002.1"/>
</dbReference>
<dbReference type="InterPro" id="IPR052189">
    <property type="entry name" value="L-asp_N-monooxygenase_NS-form"/>
</dbReference>
<evidence type="ECO:0000313" key="4">
    <source>
        <dbReference type="Proteomes" id="UP000185596"/>
    </source>
</evidence>
<reference evidence="3 4" key="1">
    <citation type="submission" date="2016-12" db="EMBL/GenBank/DDBJ databases">
        <title>The draft genome sequence of Actinophytocola sp. 11-183.</title>
        <authorList>
            <person name="Wang W."/>
            <person name="Yuan L."/>
        </authorList>
    </citation>
    <scope>NUCLEOTIDE SEQUENCE [LARGE SCALE GENOMIC DNA]</scope>
    <source>
        <strain evidence="3 4">11-183</strain>
    </source>
</reference>
<sequence>MTGSTRAIAVVGAGPRGVGLLERIAANVPELYDGRLVVHLVDPFPPGPGRVWRFAQSPLLRMNSMPEDVTMFTDDTVRCAGPIRPGPTLAEWVAAVREGELAAEVDPALLDELRSMTATTFPTRRLHSAYLDWFFTRVLDTLSDGVEVRVHAAAAVDITGPEDGPQSVWLSGRAEPVLADVVVLTVGHLGAGPTPEEAGLGEHAAAHGLRYLPPAYTADLDLSALAPAEPVLLRGFGLAFVDLAVLLTEGRGGRFTAGPDGALTYHPSGAEPVLHVGSRRGVPYHAKPAYPLQGDPVPLPRFFGPPEVSALLARPGRLDLRADVWPLMAKEIGWGYYHELFTAHPHRTRMGLTEFAERYAGLDWGVDELASLVERAVPATEDRLDLSALDRPLRGLRFTDRAALTTHVCRYVEADLARRENPAFSADLGAFLTLLSVFGQLAQLVGAGKLTPQSQVDDVDGWWFGFFSFYASGPPGHRLRELLALVRAGVVRPVGPDMWVRAEHGRFTAGSPSVPGVVEATTLVEARLPTPSVRRSTDPLVRVLHERGELLEEVLRDRDGTGERTTGRITTTAAGGLVDASGRAHPRRFALGPHTSSRSPGAFTRPRTNAVGFRQNDAVARDILALLGAAVEAHSTL</sequence>
<feature type="domain" description="FAD-dependent urate hydroxylase HpyO/Asp monooxygenase CreE-like FAD/NAD(P)-binding" evidence="2">
    <location>
        <begin position="9"/>
        <end position="188"/>
    </location>
</feature>
<evidence type="ECO:0000259" key="2">
    <source>
        <dbReference type="Pfam" id="PF13454"/>
    </source>
</evidence>
<dbReference type="STRING" id="1912961.BU204_02625"/>
<name>A0A1Q8CY35_9PSEU</name>
<dbReference type="PANTHER" id="PTHR40254:SF1">
    <property type="entry name" value="BLR0577 PROTEIN"/>
    <property type="match status" value="1"/>
</dbReference>
<proteinExistence type="predicted"/>
<gene>
    <name evidence="3" type="ORF">BU204_02625</name>
</gene>
<dbReference type="Proteomes" id="UP000185596">
    <property type="component" value="Unassembled WGS sequence"/>
</dbReference>
<evidence type="ECO:0000256" key="1">
    <source>
        <dbReference type="SAM" id="MobiDB-lite"/>
    </source>
</evidence>
<keyword evidence="4" id="KW-1185">Reference proteome</keyword>